<comment type="similarity">
    <text evidence="2">Belongs to the ATPase d subunit family.</text>
</comment>
<gene>
    <name evidence="10" type="ORF">CCAP1982_LOCUS2410</name>
</gene>
<evidence type="ECO:0000256" key="6">
    <source>
        <dbReference type="ARBA" id="ARBA00022792"/>
    </source>
</evidence>
<keyword evidence="8" id="KW-0496">Mitochondrion</keyword>
<keyword evidence="9" id="KW-0472">Membrane</keyword>
<evidence type="ECO:0000256" key="2">
    <source>
        <dbReference type="ARBA" id="ARBA00006842"/>
    </source>
</evidence>
<evidence type="ECO:0000313" key="11">
    <source>
        <dbReference type="Proteomes" id="UP000606786"/>
    </source>
</evidence>
<protein>
    <submittedName>
        <fullName evidence="10">(Mediterranean fruit fly) hypothetical protein</fullName>
    </submittedName>
</protein>
<keyword evidence="5" id="KW-0375">Hydrogen ion transport</keyword>
<name>A0A811U585_CERCA</name>
<dbReference type="GO" id="GO:0045259">
    <property type="term" value="C:proton-transporting ATP synthase complex"/>
    <property type="evidence" value="ECO:0007669"/>
    <property type="project" value="UniProtKB-KW"/>
</dbReference>
<organism evidence="10 11">
    <name type="scientific">Ceratitis capitata</name>
    <name type="common">Mediterranean fruit fly</name>
    <name type="synonym">Tephritis capitata</name>
    <dbReference type="NCBI Taxonomy" id="7213"/>
    <lineage>
        <taxon>Eukaryota</taxon>
        <taxon>Metazoa</taxon>
        <taxon>Ecdysozoa</taxon>
        <taxon>Arthropoda</taxon>
        <taxon>Hexapoda</taxon>
        <taxon>Insecta</taxon>
        <taxon>Pterygota</taxon>
        <taxon>Neoptera</taxon>
        <taxon>Endopterygota</taxon>
        <taxon>Diptera</taxon>
        <taxon>Brachycera</taxon>
        <taxon>Muscomorpha</taxon>
        <taxon>Tephritoidea</taxon>
        <taxon>Tephritidae</taxon>
        <taxon>Ceratitis</taxon>
        <taxon>Ceratitis</taxon>
    </lineage>
</organism>
<evidence type="ECO:0000256" key="3">
    <source>
        <dbReference type="ARBA" id="ARBA00022448"/>
    </source>
</evidence>
<dbReference type="SUPFAM" id="SSF161065">
    <property type="entry name" value="ATP synthase D chain-like"/>
    <property type="match status" value="1"/>
</dbReference>
<proteinExistence type="inferred from homology"/>
<sequence>MIPVTGMVDSFQKQYVSLKVPYPADNVSSEVDAQIKKTKNEIDNFEKSSQARIDEYQKTLDPLNRTALENEKINGERRELEAPHQTPVTHSSTAQLVGTYPELIAHAYFAAYQLADLAPCGMLHLPTMSCRAMGISHKSTLTRRERGRARKRRKVCGSSCMDLLPATEMLSVGGNFGRPIDRRIAIFSKE</sequence>
<comment type="caution">
    <text evidence="10">The sequence shown here is derived from an EMBL/GenBank/DDBJ whole genome shotgun (WGS) entry which is preliminary data.</text>
</comment>
<comment type="subcellular location">
    <subcellularLocation>
        <location evidence="1">Mitochondrion inner membrane</location>
    </subcellularLocation>
</comment>
<dbReference type="InterPro" id="IPR008689">
    <property type="entry name" value="ATP_synth_F0_dsu_mt"/>
</dbReference>
<dbReference type="Proteomes" id="UP000606786">
    <property type="component" value="Unassembled WGS sequence"/>
</dbReference>
<dbReference type="PANTHER" id="PTHR12700">
    <property type="entry name" value="ATP SYNTHASE SUBUNIT D, MITOCHONDRIAL"/>
    <property type="match status" value="1"/>
</dbReference>
<evidence type="ECO:0000256" key="1">
    <source>
        <dbReference type="ARBA" id="ARBA00004273"/>
    </source>
</evidence>
<dbReference type="AlphaFoldDB" id="A0A811U585"/>
<evidence type="ECO:0000256" key="8">
    <source>
        <dbReference type="ARBA" id="ARBA00023128"/>
    </source>
</evidence>
<evidence type="ECO:0000256" key="5">
    <source>
        <dbReference type="ARBA" id="ARBA00022781"/>
    </source>
</evidence>
<accession>A0A811U585</accession>
<dbReference type="OrthoDB" id="35799at2759"/>
<dbReference type="GO" id="GO:0015078">
    <property type="term" value="F:proton transmembrane transporter activity"/>
    <property type="evidence" value="ECO:0007669"/>
    <property type="project" value="InterPro"/>
</dbReference>
<evidence type="ECO:0000256" key="7">
    <source>
        <dbReference type="ARBA" id="ARBA00023065"/>
    </source>
</evidence>
<keyword evidence="3" id="KW-0813">Transport</keyword>
<dbReference type="GO" id="GO:0005743">
    <property type="term" value="C:mitochondrial inner membrane"/>
    <property type="evidence" value="ECO:0007669"/>
    <property type="project" value="UniProtKB-SubCell"/>
</dbReference>
<keyword evidence="4" id="KW-0138">CF(0)</keyword>
<keyword evidence="7" id="KW-0406">Ion transport</keyword>
<dbReference type="EMBL" id="CAJHJT010000001">
    <property type="protein sequence ID" value="CAD6993600.1"/>
    <property type="molecule type" value="Genomic_DNA"/>
</dbReference>
<dbReference type="Gene3D" id="6.10.280.70">
    <property type="match status" value="1"/>
</dbReference>
<reference evidence="10" key="1">
    <citation type="submission" date="2020-11" db="EMBL/GenBank/DDBJ databases">
        <authorList>
            <person name="Whitehead M."/>
        </authorList>
    </citation>
    <scope>NUCLEOTIDE SEQUENCE</scope>
    <source>
        <strain evidence="10">EGII</strain>
    </source>
</reference>
<dbReference type="GO" id="GO:0015986">
    <property type="term" value="P:proton motive force-driven ATP synthesis"/>
    <property type="evidence" value="ECO:0007669"/>
    <property type="project" value="InterPro"/>
</dbReference>
<dbReference type="Pfam" id="PF05873">
    <property type="entry name" value="Mt_ATP-synt_D"/>
    <property type="match status" value="1"/>
</dbReference>
<dbReference type="InterPro" id="IPR036228">
    <property type="entry name" value="ATP_synth_F0_dsu_sf_mt"/>
</dbReference>
<evidence type="ECO:0000256" key="9">
    <source>
        <dbReference type="ARBA" id="ARBA00023136"/>
    </source>
</evidence>
<evidence type="ECO:0000313" key="10">
    <source>
        <dbReference type="EMBL" id="CAD6993600.1"/>
    </source>
</evidence>
<evidence type="ECO:0000256" key="4">
    <source>
        <dbReference type="ARBA" id="ARBA00022547"/>
    </source>
</evidence>
<keyword evidence="6" id="KW-0999">Mitochondrion inner membrane</keyword>
<keyword evidence="11" id="KW-1185">Reference proteome</keyword>